<dbReference type="Gene3D" id="2.160.10.10">
    <property type="entry name" value="Hexapeptide repeat proteins"/>
    <property type="match status" value="1"/>
</dbReference>
<dbReference type="InterPro" id="IPR011004">
    <property type="entry name" value="Trimer_LpxA-like_sf"/>
</dbReference>
<dbReference type="GO" id="GO:0008878">
    <property type="term" value="F:glucose-1-phosphate adenylyltransferase activity"/>
    <property type="evidence" value="ECO:0007669"/>
    <property type="project" value="InterPro"/>
</dbReference>
<feature type="domain" description="Glucose-1-phosphate adenylyltransferase/Bifunctional protein GlmU-like C-terminal hexapeptide" evidence="4">
    <location>
        <begin position="286"/>
        <end position="355"/>
    </location>
</feature>
<dbReference type="PANTHER" id="PTHR43523:SF6">
    <property type="entry name" value="GLYCOGEN BIOSYNTHESIS PROTEIN GLGD"/>
    <property type="match status" value="1"/>
</dbReference>
<organism evidence="5 6">
    <name type="scientific">Caminicella sporogenes DSM 14501</name>
    <dbReference type="NCBI Taxonomy" id="1121266"/>
    <lineage>
        <taxon>Bacteria</taxon>
        <taxon>Bacillati</taxon>
        <taxon>Bacillota</taxon>
        <taxon>Clostridia</taxon>
        <taxon>Peptostreptococcales</taxon>
        <taxon>Caminicellaceae</taxon>
        <taxon>Caminicella</taxon>
    </lineage>
</organism>
<dbReference type="SUPFAM" id="SSF51161">
    <property type="entry name" value="Trimeric LpxA-like enzymes"/>
    <property type="match status" value="1"/>
</dbReference>
<dbReference type="InterPro" id="IPR029044">
    <property type="entry name" value="Nucleotide-diphossugar_trans"/>
</dbReference>
<keyword evidence="5" id="KW-0808">Transferase</keyword>
<dbReference type="EMBL" id="FRAJ01000021">
    <property type="protein sequence ID" value="SHK48913.1"/>
    <property type="molecule type" value="Genomic_DNA"/>
</dbReference>
<evidence type="ECO:0000256" key="2">
    <source>
        <dbReference type="ARBA" id="ARBA00023056"/>
    </source>
</evidence>
<dbReference type="PANTHER" id="PTHR43523">
    <property type="entry name" value="GLUCOSE-1-PHOSPHATE ADENYLYLTRANSFERASE-RELATED"/>
    <property type="match status" value="1"/>
</dbReference>
<name>A0A1M6SW45_9FIRM</name>
<reference evidence="5 6" key="1">
    <citation type="submission" date="2016-11" db="EMBL/GenBank/DDBJ databases">
        <authorList>
            <person name="Jaros S."/>
            <person name="Januszkiewicz K."/>
            <person name="Wedrychowicz H."/>
        </authorList>
    </citation>
    <scope>NUCLEOTIDE SEQUENCE [LARGE SCALE GENOMIC DNA]</scope>
    <source>
        <strain evidence="5 6">DSM 14501</strain>
    </source>
</reference>
<dbReference type="Pfam" id="PF24894">
    <property type="entry name" value="Hexapep_GlmU"/>
    <property type="match status" value="1"/>
</dbReference>
<comment type="similarity">
    <text evidence="1">Belongs to the bacterial/plant glucose-1-phosphate adenylyltransferase family.</text>
</comment>
<accession>A0A1M6SW45</accession>
<dbReference type="AlphaFoldDB" id="A0A1M6SW45"/>
<dbReference type="InterPro" id="IPR011832">
    <property type="entry name" value="GlgDAde_trans"/>
</dbReference>
<dbReference type="Gene3D" id="3.90.550.10">
    <property type="entry name" value="Spore Coat Polysaccharide Biosynthesis Protein SpsA, Chain A"/>
    <property type="match status" value="1"/>
</dbReference>
<evidence type="ECO:0000313" key="5">
    <source>
        <dbReference type="EMBL" id="SHK48913.1"/>
    </source>
</evidence>
<dbReference type="RefSeq" id="WP_242945084.1">
    <property type="nucleotide sequence ID" value="NZ_FRAJ01000021.1"/>
</dbReference>
<dbReference type="SUPFAM" id="SSF53448">
    <property type="entry name" value="Nucleotide-diphospho-sugar transferases"/>
    <property type="match status" value="1"/>
</dbReference>
<gene>
    <name evidence="5" type="ORF">SAMN02745883_02166</name>
</gene>
<dbReference type="STRING" id="1121266.SAMN02745883_02166"/>
<sequence length="372" mass="42776">MKDLMGIINLSENEEAIKELTYNRPIATIPIAGRYRVIDFILSNMVNSGIYNICIFTQGKSRSLMDHLGMGKPWDLDRKIDGLSVLNPVVNLNNFTTYRGDLENFKNHLDYIKYSRQDYVLLARSYMICNIDFREALKYHKESGADITIIYKKMINHNRRFLGCNTLNLDERERVISIGRNAGNRRYYNISMEMYIMRKELLLEIIHDSLTMGDSEYLKQAIFQRLDVLNVNAYSFDGYLACINTIQNYYETSMDLLDVEISKELFHKNGTIYTKVKDEPPVKYSQCSKVKNSLVANGSIIKGTVENCIIGRGVHIEKGAVVKNSIIMQKCVIEQGAYIRNAIIDKYVHITKNNLLSGDRKNPLMIKKGSIL</sequence>
<dbReference type="CDD" id="cd02508">
    <property type="entry name" value="ADP_Glucose_PP"/>
    <property type="match status" value="1"/>
</dbReference>
<dbReference type="InterPro" id="IPR005835">
    <property type="entry name" value="NTP_transferase_dom"/>
</dbReference>
<keyword evidence="2" id="KW-0320">Glycogen biosynthesis</keyword>
<dbReference type="InterPro" id="IPR056818">
    <property type="entry name" value="GlmU/GlgC-like_hexapep"/>
</dbReference>
<dbReference type="Pfam" id="PF00483">
    <property type="entry name" value="NTP_transferase"/>
    <property type="match status" value="1"/>
</dbReference>
<protein>
    <submittedName>
        <fullName evidence="5">Glucose-1-phosphate adenylyltransferase</fullName>
    </submittedName>
</protein>
<feature type="domain" description="Nucleotidyl transferase" evidence="3">
    <location>
        <begin position="19"/>
        <end position="216"/>
    </location>
</feature>
<dbReference type="NCBIfam" id="TIGR02092">
    <property type="entry name" value="glgD"/>
    <property type="match status" value="1"/>
</dbReference>
<dbReference type="GO" id="GO:0005978">
    <property type="term" value="P:glycogen biosynthetic process"/>
    <property type="evidence" value="ECO:0007669"/>
    <property type="project" value="UniProtKB-KW"/>
</dbReference>
<evidence type="ECO:0000259" key="4">
    <source>
        <dbReference type="Pfam" id="PF24894"/>
    </source>
</evidence>
<keyword evidence="6" id="KW-1185">Reference proteome</keyword>
<dbReference type="Proteomes" id="UP000184082">
    <property type="component" value="Unassembled WGS sequence"/>
</dbReference>
<proteinExistence type="inferred from homology"/>
<dbReference type="CDD" id="cd04651">
    <property type="entry name" value="LbH_G1P_AT_C"/>
    <property type="match status" value="1"/>
</dbReference>
<keyword evidence="5" id="KW-0548">Nucleotidyltransferase</keyword>
<evidence type="ECO:0000256" key="1">
    <source>
        <dbReference type="ARBA" id="ARBA00010443"/>
    </source>
</evidence>
<evidence type="ECO:0000313" key="6">
    <source>
        <dbReference type="Proteomes" id="UP000184082"/>
    </source>
</evidence>
<evidence type="ECO:0000259" key="3">
    <source>
        <dbReference type="Pfam" id="PF00483"/>
    </source>
</evidence>
<dbReference type="InterPro" id="IPR011831">
    <property type="entry name" value="ADP-Glc_PPase"/>
</dbReference>